<protein>
    <submittedName>
        <fullName evidence="1">Uncharacterized protein</fullName>
    </submittedName>
</protein>
<sequence length="119" mass="14078">MFFHIEKQLLCSQRLSHLTESTYKNGPSDYIRIQPFSNHFTHQRHSLINLLNTTPPMNQQIIRHNTRQTPLTLANHQSKHPHRLLHPIPQTMPSNQRVICNNIWLHTSPNHKTYHILCP</sequence>
<dbReference type="AlphaFoldDB" id="A0AAQ3NP48"/>
<organism evidence="1 2">
    <name type="scientific">Vigna mungo</name>
    <name type="common">Black gram</name>
    <name type="synonym">Phaseolus mungo</name>
    <dbReference type="NCBI Taxonomy" id="3915"/>
    <lineage>
        <taxon>Eukaryota</taxon>
        <taxon>Viridiplantae</taxon>
        <taxon>Streptophyta</taxon>
        <taxon>Embryophyta</taxon>
        <taxon>Tracheophyta</taxon>
        <taxon>Spermatophyta</taxon>
        <taxon>Magnoliopsida</taxon>
        <taxon>eudicotyledons</taxon>
        <taxon>Gunneridae</taxon>
        <taxon>Pentapetalae</taxon>
        <taxon>rosids</taxon>
        <taxon>fabids</taxon>
        <taxon>Fabales</taxon>
        <taxon>Fabaceae</taxon>
        <taxon>Papilionoideae</taxon>
        <taxon>50 kb inversion clade</taxon>
        <taxon>NPAAA clade</taxon>
        <taxon>indigoferoid/millettioid clade</taxon>
        <taxon>Phaseoleae</taxon>
        <taxon>Vigna</taxon>
    </lineage>
</organism>
<dbReference type="EMBL" id="CP144697">
    <property type="protein sequence ID" value="WVZ13586.1"/>
    <property type="molecule type" value="Genomic_DNA"/>
</dbReference>
<gene>
    <name evidence="1" type="ORF">V8G54_011152</name>
</gene>
<dbReference type="Proteomes" id="UP001374535">
    <property type="component" value="Chromosome 4"/>
</dbReference>
<proteinExistence type="predicted"/>
<reference evidence="1 2" key="1">
    <citation type="journal article" date="2023" name="Life. Sci Alliance">
        <title>Evolutionary insights into 3D genome organization and epigenetic landscape of Vigna mungo.</title>
        <authorList>
            <person name="Junaid A."/>
            <person name="Singh B."/>
            <person name="Bhatia S."/>
        </authorList>
    </citation>
    <scope>NUCLEOTIDE SEQUENCE [LARGE SCALE GENOMIC DNA]</scope>
    <source>
        <strain evidence="1">Urdbean</strain>
    </source>
</reference>
<evidence type="ECO:0000313" key="1">
    <source>
        <dbReference type="EMBL" id="WVZ13586.1"/>
    </source>
</evidence>
<keyword evidence="2" id="KW-1185">Reference proteome</keyword>
<evidence type="ECO:0000313" key="2">
    <source>
        <dbReference type="Proteomes" id="UP001374535"/>
    </source>
</evidence>
<name>A0AAQ3NP48_VIGMU</name>
<accession>A0AAQ3NP48</accession>